<proteinExistence type="predicted"/>
<evidence type="ECO:0000256" key="1">
    <source>
        <dbReference type="ARBA" id="ARBA00004141"/>
    </source>
</evidence>
<protein>
    <submittedName>
        <fullName evidence="6">Carcinine transporter</fullName>
    </submittedName>
</protein>
<name>A0A4Y2I8I6_ARAVE</name>
<dbReference type="OrthoDB" id="6423404at2759"/>
<comment type="subcellular location">
    <subcellularLocation>
        <location evidence="1">Membrane</location>
        <topology evidence="1">Multi-pass membrane protein</topology>
    </subcellularLocation>
</comment>
<evidence type="ECO:0000313" key="7">
    <source>
        <dbReference type="Proteomes" id="UP000499080"/>
    </source>
</evidence>
<evidence type="ECO:0000256" key="2">
    <source>
        <dbReference type="ARBA" id="ARBA00022692"/>
    </source>
</evidence>
<accession>A0A4Y2I8I6</accession>
<dbReference type="Gene3D" id="1.20.1250.20">
    <property type="entry name" value="MFS general substrate transporter like domains"/>
    <property type="match status" value="1"/>
</dbReference>
<dbReference type="PANTHER" id="PTHR24064">
    <property type="entry name" value="SOLUTE CARRIER FAMILY 22 MEMBER"/>
    <property type="match status" value="1"/>
</dbReference>
<feature type="transmembrane region" description="Helical" evidence="5">
    <location>
        <begin position="75"/>
        <end position="96"/>
    </location>
</feature>
<sequence length="237" mass="26146">MLNSVPYFGLQMNTRYLEGNKFVNFFLASLVEVPAHFATWICLARCGRRGCLLTAFVTASVSCFLPFPFRNYKAVHVLVTFIVKGCTSSAYITLYIQGPELFPIYLRAAGIGMCCTVGSVGGVIAPYAVYLYKYGDYGPFLVFSAAMALAALCASCLPETAGRKPPESAIDAENFERNWKYFDCAGCPEVDEEPLSQEAIFSSPETQGYRRRSTAHKAFSALFNAKSETVILMRQSI</sequence>
<dbReference type="Pfam" id="PF00083">
    <property type="entry name" value="Sugar_tr"/>
    <property type="match status" value="1"/>
</dbReference>
<feature type="transmembrane region" description="Helical" evidence="5">
    <location>
        <begin position="108"/>
        <end position="131"/>
    </location>
</feature>
<organism evidence="6 7">
    <name type="scientific">Araneus ventricosus</name>
    <name type="common">Orbweaver spider</name>
    <name type="synonym">Epeira ventricosa</name>
    <dbReference type="NCBI Taxonomy" id="182803"/>
    <lineage>
        <taxon>Eukaryota</taxon>
        <taxon>Metazoa</taxon>
        <taxon>Ecdysozoa</taxon>
        <taxon>Arthropoda</taxon>
        <taxon>Chelicerata</taxon>
        <taxon>Arachnida</taxon>
        <taxon>Araneae</taxon>
        <taxon>Araneomorphae</taxon>
        <taxon>Entelegynae</taxon>
        <taxon>Araneoidea</taxon>
        <taxon>Araneidae</taxon>
        <taxon>Araneus</taxon>
    </lineage>
</organism>
<keyword evidence="2 5" id="KW-0812">Transmembrane</keyword>
<dbReference type="AlphaFoldDB" id="A0A4Y2I8I6"/>
<dbReference type="GO" id="GO:0016020">
    <property type="term" value="C:membrane"/>
    <property type="evidence" value="ECO:0007669"/>
    <property type="project" value="UniProtKB-SubCell"/>
</dbReference>
<dbReference type="EMBL" id="BGPR01002458">
    <property type="protein sequence ID" value="GBM73800.1"/>
    <property type="molecule type" value="Genomic_DNA"/>
</dbReference>
<keyword evidence="7" id="KW-1185">Reference proteome</keyword>
<keyword evidence="4 5" id="KW-0472">Membrane</keyword>
<comment type="caution">
    <text evidence="6">The sequence shown here is derived from an EMBL/GenBank/DDBJ whole genome shotgun (WGS) entry which is preliminary data.</text>
</comment>
<dbReference type="InterPro" id="IPR036259">
    <property type="entry name" value="MFS_trans_sf"/>
</dbReference>
<feature type="transmembrane region" description="Helical" evidence="5">
    <location>
        <begin position="22"/>
        <end position="43"/>
    </location>
</feature>
<evidence type="ECO:0000256" key="3">
    <source>
        <dbReference type="ARBA" id="ARBA00022989"/>
    </source>
</evidence>
<dbReference type="SUPFAM" id="SSF103473">
    <property type="entry name" value="MFS general substrate transporter"/>
    <property type="match status" value="1"/>
</dbReference>
<feature type="transmembrane region" description="Helical" evidence="5">
    <location>
        <begin position="137"/>
        <end position="157"/>
    </location>
</feature>
<feature type="transmembrane region" description="Helical" evidence="5">
    <location>
        <begin position="50"/>
        <end position="69"/>
    </location>
</feature>
<gene>
    <name evidence="6" type="primary">CarT_9</name>
    <name evidence="6" type="ORF">AVEN_242652_1</name>
</gene>
<dbReference type="InterPro" id="IPR005828">
    <property type="entry name" value="MFS_sugar_transport-like"/>
</dbReference>
<dbReference type="Proteomes" id="UP000499080">
    <property type="component" value="Unassembled WGS sequence"/>
</dbReference>
<evidence type="ECO:0000313" key="6">
    <source>
        <dbReference type="EMBL" id="GBM73800.1"/>
    </source>
</evidence>
<evidence type="ECO:0000256" key="5">
    <source>
        <dbReference type="SAM" id="Phobius"/>
    </source>
</evidence>
<dbReference type="GO" id="GO:0022857">
    <property type="term" value="F:transmembrane transporter activity"/>
    <property type="evidence" value="ECO:0007669"/>
    <property type="project" value="InterPro"/>
</dbReference>
<evidence type="ECO:0000256" key="4">
    <source>
        <dbReference type="ARBA" id="ARBA00023136"/>
    </source>
</evidence>
<keyword evidence="3 5" id="KW-1133">Transmembrane helix</keyword>
<reference evidence="6 7" key="1">
    <citation type="journal article" date="2019" name="Sci. Rep.">
        <title>Orb-weaving spider Araneus ventricosus genome elucidates the spidroin gene catalogue.</title>
        <authorList>
            <person name="Kono N."/>
            <person name="Nakamura H."/>
            <person name="Ohtoshi R."/>
            <person name="Moran D.A.P."/>
            <person name="Shinohara A."/>
            <person name="Yoshida Y."/>
            <person name="Fujiwara M."/>
            <person name="Mori M."/>
            <person name="Tomita M."/>
            <person name="Arakawa K."/>
        </authorList>
    </citation>
    <scope>NUCLEOTIDE SEQUENCE [LARGE SCALE GENOMIC DNA]</scope>
</reference>